<evidence type="ECO:0000313" key="6">
    <source>
        <dbReference type="EMBL" id="PPQ26471.1"/>
    </source>
</evidence>
<feature type="binding site" evidence="5">
    <location>
        <position position="201"/>
    </location>
    <ligand>
        <name>Zn(2+)</name>
        <dbReference type="ChEBI" id="CHEBI:29105"/>
    </ligand>
</feature>
<evidence type="ECO:0000256" key="1">
    <source>
        <dbReference type="ARBA" id="ARBA00004141"/>
    </source>
</evidence>
<evidence type="ECO:0000256" key="2">
    <source>
        <dbReference type="ARBA" id="ARBA00022692"/>
    </source>
</evidence>
<evidence type="ECO:0000256" key="3">
    <source>
        <dbReference type="ARBA" id="ARBA00022989"/>
    </source>
</evidence>
<name>A0A2S6MVT0_9HYPH</name>
<keyword evidence="2" id="KW-0812">Transmembrane</keyword>
<sequence>MSLPENHPRMDKRPYGVDELVADGFIHALAIVAGLIAFGVLIDHAVARGALSDAFAFGAYAAGFFLLFGFSCAYNMTPPSNLKWILRRFDHASIYLMIAGTYTALLSRLPEGVFAWALAIFVWTVALGGAAVKVFLPGRYDRASLFVYLALGWVGVVAAKPIFENLPTATLVLTLAGGLLYSVGVIFYRWHTLKFQNAIWHGFVALAAGCQYAGIAQAVAAAG</sequence>
<dbReference type="GO" id="GO:0046872">
    <property type="term" value="F:metal ion binding"/>
    <property type="evidence" value="ECO:0007669"/>
    <property type="project" value="UniProtKB-KW"/>
</dbReference>
<protein>
    <recommendedName>
        <fullName evidence="8">DNA-binding protein</fullName>
    </recommendedName>
</protein>
<dbReference type="RefSeq" id="WP_104510589.1">
    <property type="nucleotide sequence ID" value="NZ_JACIGC010000006.1"/>
</dbReference>
<dbReference type="EMBL" id="NHSJ01000134">
    <property type="protein sequence ID" value="PPQ26471.1"/>
    <property type="molecule type" value="Genomic_DNA"/>
</dbReference>
<dbReference type="AlphaFoldDB" id="A0A2S6MVT0"/>
<evidence type="ECO:0000256" key="4">
    <source>
        <dbReference type="ARBA" id="ARBA00023136"/>
    </source>
</evidence>
<evidence type="ECO:0000313" key="7">
    <source>
        <dbReference type="Proteomes" id="UP000239089"/>
    </source>
</evidence>
<accession>A0A2S6MVT0</accession>
<organism evidence="6 7">
    <name type="scientific">Rhodoblastus sphagnicola</name>
    <dbReference type="NCBI Taxonomy" id="333368"/>
    <lineage>
        <taxon>Bacteria</taxon>
        <taxon>Pseudomonadati</taxon>
        <taxon>Pseudomonadota</taxon>
        <taxon>Alphaproteobacteria</taxon>
        <taxon>Hyphomicrobiales</taxon>
        <taxon>Rhodoblastaceae</taxon>
        <taxon>Rhodoblastus</taxon>
    </lineage>
</organism>
<comment type="subcellular location">
    <subcellularLocation>
        <location evidence="1">Membrane</location>
        <topology evidence="1">Multi-pass membrane protein</topology>
    </subcellularLocation>
</comment>
<proteinExistence type="predicted"/>
<dbReference type="Proteomes" id="UP000239089">
    <property type="component" value="Unassembled WGS sequence"/>
</dbReference>
<dbReference type="InterPro" id="IPR004254">
    <property type="entry name" value="AdipoR/HlyIII-related"/>
</dbReference>
<dbReference type="PANTHER" id="PTHR20855">
    <property type="entry name" value="ADIPOR/PROGESTIN RECEPTOR-RELATED"/>
    <property type="match status" value="1"/>
</dbReference>
<keyword evidence="7" id="KW-1185">Reference proteome</keyword>
<comment type="caution">
    <text evidence="6">The sequence shown here is derived from an EMBL/GenBank/DDBJ whole genome shotgun (WGS) entry which is preliminary data.</text>
</comment>
<reference evidence="6 7" key="1">
    <citation type="journal article" date="2018" name="Arch. Microbiol.">
        <title>New insights into the metabolic potential of the phototrophic purple bacterium Rhodopila globiformis DSM 161(T) from its draft genome sequence and evidence for a vanadium-dependent nitrogenase.</title>
        <authorList>
            <person name="Imhoff J.F."/>
            <person name="Rahn T."/>
            <person name="Kunzel S."/>
            <person name="Neulinger S.C."/>
        </authorList>
    </citation>
    <scope>NUCLEOTIDE SEQUENCE [LARGE SCALE GENOMIC DNA]</scope>
    <source>
        <strain evidence="6 7">DSM 16996</strain>
    </source>
</reference>
<gene>
    <name evidence="6" type="ORF">CCR94_22895</name>
</gene>
<dbReference type="GO" id="GO:0016020">
    <property type="term" value="C:membrane"/>
    <property type="evidence" value="ECO:0007669"/>
    <property type="project" value="UniProtKB-SubCell"/>
</dbReference>
<keyword evidence="4" id="KW-0472">Membrane</keyword>
<dbReference type="PANTHER" id="PTHR20855:SF3">
    <property type="entry name" value="LD03007P"/>
    <property type="match status" value="1"/>
</dbReference>
<dbReference type="OrthoDB" id="9813689at2"/>
<evidence type="ECO:0008006" key="8">
    <source>
        <dbReference type="Google" id="ProtNLM"/>
    </source>
</evidence>
<keyword evidence="5" id="KW-0862">Zinc</keyword>
<dbReference type="Pfam" id="PF03006">
    <property type="entry name" value="HlyIII"/>
    <property type="match status" value="1"/>
</dbReference>
<keyword evidence="3" id="KW-1133">Transmembrane helix</keyword>
<evidence type="ECO:0000256" key="5">
    <source>
        <dbReference type="PIRSR" id="PIRSR604254-1"/>
    </source>
</evidence>
<keyword evidence="5" id="KW-0479">Metal-binding</keyword>